<dbReference type="Proteomes" id="UP000030008">
    <property type="component" value="Unassembled WGS sequence"/>
</dbReference>
<dbReference type="EMBL" id="JQIF01000059">
    <property type="protein sequence ID" value="KGJ52602.1"/>
    <property type="molecule type" value="Genomic_DNA"/>
</dbReference>
<dbReference type="RefSeq" id="WP_044905956.1">
    <property type="nucleotide sequence ID" value="NZ_JQIF01000059.1"/>
</dbReference>
<accession>A0A099I5P6</accession>
<dbReference type="InterPro" id="IPR015421">
    <property type="entry name" value="PyrdxlP-dep_Trfase_major"/>
</dbReference>
<dbReference type="InterPro" id="IPR015422">
    <property type="entry name" value="PyrdxlP-dep_Trfase_small"/>
</dbReference>
<dbReference type="InterPro" id="IPR051798">
    <property type="entry name" value="Class-II_PLP-Dep_Aminotrans"/>
</dbReference>
<reference evidence="7 8" key="1">
    <citation type="submission" date="2014-08" db="EMBL/GenBank/DDBJ databases">
        <title>Clostridium innocuum, an unnegligible vancomycin-resistant pathogen causing extra-intestinal infections.</title>
        <authorList>
            <person name="Feng Y."/>
            <person name="Chiu C.-H."/>
        </authorList>
    </citation>
    <scope>NUCLEOTIDE SEQUENCE [LARGE SCALE GENOMIC DNA]</scope>
    <source>
        <strain evidence="7 8">AN88</strain>
    </source>
</reference>
<dbReference type="EC" id="4.4.1.13" evidence="2"/>
<dbReference type="InterPro" id="IPR004839">
    <property type="entry name" value="Aminotransferase_I/II_large"/>
</dbReference>
<dbReference type="SUPFAM" id="SSF53383">
    <property type="entry name" value="PLP-dependent transferases"/>
    <property type="match status" value="1"/>
</dbReference>
<evidence type="ECO:0000256" key="4">
    <source>
        <dbReference type="ARBA" id="ARBA00023239"/>
    </source>
</evidence>
<comment type="caution">
    <text evidence="7">The sequence shown here is derived from an EMBL/GenBank/DDBJ whole genome shotgun (WGS) entry which is preliminary data.</text>
</comment>
<dbReference type="Gene3D" id="3.40.640.10">
    <property type="entry name" value="Type I PLP-dependent aspartate aminotransferase-like (Major domain)"/>
    <property type="match status" value="1"/>
</dbReference>
<dbReference type="PANTHER" id="PTHR43525">
    <property type="entry name" value="PROTEIN MALY"/>
    <property type="match status" value="1"/>
</dbReference>
<name>A0A099I5P6_CLOIN</name>
<sequence>MKYDFDEVIERRGTYCTQWDYIEDRFGEKDLLPFSISDTDFRIPKPISDTIQKVAQHEIYGYTRWNHHDFKGSITGYFQRRFQCRMEEDWILYSPSVMYSVSLLIRLLSKPKDRILSLNPMYDSFFTVIEDQDRILISHDLVHGKHDFGIDFDKFEEDIKGCSIFLLCSPHNPTGRLWSPAELQTMVSICKSHGTAIISDEIHMDMQLRGRHTPILEYIGEYDRLFLVSSCSKTLNVPGLIGSYAVIPDATVRDEFLYQTRKRDFLNSASIFGMHATMVGYTECDDYVDQLCDYIRGNMELVEQFVKEHFPDMRFAMPQATYLAWIDVRAVPFSSEELQEALVHIGKVAIMKGETYGSNGKGYLRMNCGCPRAKLLEGLQRMKKAVDALYEERR</sequence>
<evidence type="ECO:0000256" key="2">
    <source>
        <dbReference type="ARBA" id="ARBA00012224"/>
    </source>
</evidence>
<evidence type="ECO:0000256" key="1">
    <source>
        <dbReference type="ARBA" id="ARBA00001933"/>
    </source>
</evidence>
<dbReference type="GO" id="GO:0047804">
    <property type="term" value="F:cysteine-S-conjugate beta-lyase activity"/>
    <property type="evidence" value="ECO:0007669"/>
    <property type="project" value="UniProtKB-EC"/>
</dbReference>
<organism evidence="7 8">
    <name type="scientific">Clostridium innocuum</name>
    <dbReference type="NCBI Taxonomy" id="1522"/>
    <lineage>
        <taxon>Bacteria</taxon>
        <taxon>Bacillati</taxon>
        <taxon>Bacillota</taxon>
        <taxon>Clostridia</taxon>
        <taxon>Eubacteriales</taxon>
        <taxon>Clostridiaceae</taxon>
        <taxon>Clostridium</taxon>
    </lineage>
</organism>
<evidence type="ECO:0000313" key="8">
    <source>
        <dbReference type="Proteomes" id="UP000030008"/>
    </source>
</evidence>
<feature type="domain" description="Aminotransferase class I/classII large" evidence="6">
    <location>
        <begin position="30"/>
        <end position="381"/>
    </location>
</feature>
<evidence type="ECO:0000256" key="3">
    <source>
        <dbReference type="ARBA" id="ARBA00022898"/>
    </source>
</evidence>
<dbReference type="Pfam" id="PF00155">
    <property type="entry name" value="Aminotran_1_2"/>
    <property type="match status" value="1"/>
</dbReference>
<dbReference type="PANTHER" id="PTHR43525:SF1">
    <property type="entry name" value="PROTEIN MALY"/>
    <property type="match status" value="1"/>
</dbReference>
<evidence type="ECO:0000259" key="6">
    <source>
        <dbReference type="Pfam" id="PF00155"/>
    </source>
</evidence>
<dbReference type="GO" id="GO:0030170">
    <property type="term" value="F:pyridoxal phosphate binding"/>
    <property type="evidence" value="ECO:0007669"/>
    <property type="project" value="InterPro"/>
</dbReference>
<keyword evidence="3" id="KW-0663">Pyridoxal phosphate</keyword>
<dbReference type="AlphaFoldDB" id="A0A099I5P6"/>
<dbReference type="Gene3D" id="3.90.1150.10">
    <property type="entry name" value="Aspartate Aminotransferase, domain 1"/>
    <property type="match status" value="1"/>
</dbReference>
<evidence type="ECO:0000256" key="5">
    <source>
        <dbReference type="ARBA" id="ARBA00037974"/>
    </source>
</evidence>
<dbReference type="InterPro" id="IPR015424">
    <property type="entry name" value="PyrdxlP-dep_Trfase"/>
</dbReference>
<protein>
    <recommendedName>
        <fullName evidence="2">cysteine-S-conjugate beta-lyase</fullName>
        <ecNumber evidence="2">4.4.1.13</ecNumber>
    </recommendedName>
</protein>
<comment type="similarity">
    <text evidence="5">Belongs to the class-II pyridoxal-phosphate-dependent aminotransferase family. MalY/PatB cystathionine beta-lyase subfamily.</text>
</comment>
<proteinExistence type="inferred from homology"/>
<gene>
    <name evidence="7" type="ORF">CIAN88_13755</name>
</gene>
<evidence type="ECO:0000313" key="7">
    <source>
        <dbReference type="EMBL" id="KGJ52602.1"/>
    </source>
</evidence>
<comment type="cofactor">
    <cofactor evidence="1">
        <name>pyridoxal 5'-phosphate</name>
        <dbReference type="ChEBI" id="CHEBI:597326"/>
    </cofactor>
</comment>
<keyword evidence="4" id="KW-0456">Lyase</keyword>
<dbReference type="CDD" id="cd00609">
    <property type="entry name" value="AAT_like"/>
    <property type="match status" value="1"/>
</dbReference>